<accession>A0A515D6M5</accession>
<proteinExistence type="predicted"/>
<sequence>MKPLVLCADDFAVHAGASQGIAALARQGRLSATSAMVLAPRWAQDVALLQDLRGRIDVGLHLDWTSTFARAAGHGLSLGAAMRRALLGGFDRGAARTVIERQLDLFEAQWQAPPDHVDGHQHVQQFAGIREPLVEVLARRYPGRLPYLRVSQVRAGAGERLGLKSRVISALGSNAIKKIADGAGVPRADALLGVYDFDGDTARYAALMDGWLAGAPAGGMLMCHPASAAGPDDEIGAARLREYAYLGSSDFGAALAHAQVALVRGRAYYRHYTRRHDPYRID</sequence>
<dbReference type="OrthoDB" id="5295855at2"/>
<dbReference type="GO" id="GO:0019213">
    <property type="term" value="F:deacetylase activity"/>
    <property type="evidence" value="ECO:0007669"/>
    <property type="project" value="TreeGrafter"/>
</dbReference>
<dbReference type="Proteomes" id="UP000316798">
    <property type="component" value="Chromosome"/>
</dbReference>
<evidence type="ECO:0000256" key="3">
    <source>
        <dbReference type="ARBA" id="ARBA00022801"/>
    </source>
</evidence>
<evidence type="ECO:0000313" key="6">
    <source>
        <dbReference type="EMBL" id="QDL36070.1"/>
    </source>
</evidence>
<dbReference type="AlphaFoldDB" id="A0A515D6M5"/>
<reference evidence="6 7" key="1">
    <citation type="submission" date="2019-01" db="EMBL/GenBank/DDBJ databases">
        <title>Genomic insights into a novel species Rhodoferax sp.</title>
        <authorList>
            <person name="Jin L."/>
        </authorList>
    </citation>
    <scope>NUCLEOTIDE SEQUENCE [LARGE SCALE GENOMIC DNA]</scope>
    <source>
        <strain evidence="6 7">CHu59-6-5</strain>
    </source>
</reference>
<dbReference type="GO" id="GO:0005975">
    <property type="term" value="P:carbohydrate metabolic process"/>
    <property type="evidence" value="ECO:0007669"/>
    <property type="project" value="InterPro"/>
</dbReference>
<keyword evidence="7" id="KW-1185">Reference proteome</keyword>
<gene>
    <name evidence="6" type="ORF">EUB48_01245</name>
</gene>
<dbReference type="InterPro" id="IPR006879">
    <property type="entry name" value="YdjC-like"/>
</dbReference>
<comment type="cofactor">
    <cofactor evidence="1">
        <name>Mg(2+)</name>
        <dbReference type="ChEBI" id="CHEBI:18420"/>
    </cofactor>
</comment>
<dbReference type="PANTHER" id="PTHR31609">
    <property type="entry name" value="YDJC DEACETYLASE FAMILY MEMBER"/>
    <property type="match status" value="1"/>
</dbReference>
<dbReference type="KEGG" id="rhf:EUB48_01245"/>
<dbReference type="Pfam" id="PF04794">
    <property type="entry name" value="YdjC"/>
    <property type="match status" value="1"/>
</dbReference>
<dbReference type="InterPro" id="IPR011330">
    <property type="entry name" value="Glyco_hydro/deAcase_b/a-brl"/>
</dbReference>
<protein>
    <submittedName>
        <fullName evidence="6">ChbG/HpnK family deacetylase</fullName>
    </submittedName>
</protein>
<keyword evidence="3" id="KW-0378">Hydrolase</keyword>
<dbReference type="Gene3D" id="3.20.20.370">
    <property type="entry name" value="Glycoside hydrolase/deacetylase"/>
    <property type="match status" value="1"/>
</dbReference>
<dbReference type="RefSeq" id="WP_142817178.1">
    <property type="nucleotide sequence ID" value="NZ_CP035503.1"/>
</dbReference>
<organism evidence="6 7">
    <name type="scientific">Rhodoferax sediminis</name>
    <dbReference type="NCBI Taxonomy" id="2509614"/>
    <lineage>
        <taxon>Bacteria</taxon>
        <taxon>Pseudomonadati</taxon>
        <taxon>Pseudomonadota</taxon>
        <taxon>Betaproteobacteria</taxon>
        <taxon>Burkholderiales</taxon>
        <taxon>Comamonadaceae</taxon>
        <taxon>Rhodoferax</taxon>
    </lineage>
</organism>
<dbReference type="GO" id="GO:0046872">
    <property type="term" value="F:metal ion binding"/>
    <property type="evidence" value="ECO:0007669"/>
    <property type="project" value="UniProtKB-KW"/>
</dbReference>
<dbReference type="GO" id="GO:0016787">
    <property type="term" value="F:hydrolase activity"/>
    <property type="evidence" value="ECO:0007669"/>
    <property type="project" value="UniProtKB-KW"/>
</dbReference>
<evidence type="ECO:0000256" key="4">
    <source>
        <dbReference type="ARBA" id="ARBA00022842"/>
    </source>
</evidence>
<dbReference type="SUPFAM" id="SSF88713">
    <property type="entry name" value="Glycoside hydrolase/deacetylase"/>
    <property type="match status" value="1"/>
</dbReference>
<dbReference type="CDD" id="cd10807">
    <property type="entry name" value="YdjC_like_3"/>
    <property type="match status" value="1"/>
</dbReference>
<keyword evidence="5" id="KW-0119">Carbohydrate metabolism</keyword>
<name>A0A515D6M5_9BURK</name>
<evidence type="ECO:0000313" key="7">
    <source>
        <dbReference type="Proteomes" id="UP000316798"/>
    </source>
</evidence>
<dbReference type="EMBL" id="CP035503">
    <property type="protein sequence ID" value="QDL36070.1"/>
    <property type="molecule type" value="Genomic_DNA"/>
</dbReference>
<evidence type="ECO:0000256" key="2">
    <source>
        <dbReference type="ARBA" id="ARBA00022723"/>
    </source>
</evidence>
<dbReference type="PANTHER" id="PTHR31609:SF1">
    <property type="entry name" value="CARBOHYDRATE DEACETYLASE"/>
    <property type="match status" value="1"/>
</dbReference>
<keyword evidence="2" id="KW-0479">Metal-binding</keyword>
<evidence type="ECO:0000256" key="1">
    <source>
        <dbReference type="ARBA" id="ARBA00001946"/>
    </source>
</evidence>
<evidence type="ECO:0000256" key="5">
    <source>
        <dbReference type="ARBA" id="ARBA00023277"/>
    </source>
</evidence>
<keyword evidence="4" id="KW-0460">Magnesium</keyword>